<dbReference type="MEROPS" id="T05.002"/>
<dbReference type="GO" id="GO:0004042">
    <property type="term" value="F:L-glutamate N-acetyltransferase activity"/>
    <property type="evidence" value="ECO:0007669"/>
    <property type="project" value="TreeGrafter"/>
</dbReference>
<dbReference type="Gene3D" id="3.60.70.12">
    <property type="entry name" value="L-amino peptidase D-ALA esterase/amidase"/>
    <property type="match status" value="1"/>
</dbReference>
<dbReference type="Gene3D" id="3.10.20.340">
    <property type="entry name" value="ArgJ beta chain, C-terminal domain"/>
    <property type="match status" value="1"/>
</dbReference>
<sequence>MIQSPMKPWPSSAPSPTSAGCAWWPSRRRLHAILCLATRRLPGFRGARMNEKVYFLPDGLVTSPKGFVAGATFAGMKTYTKDKLDLGILLSERPCAVAGTFTTNLIKGSSLVLTQELIERDRDRVRAVIVNSGIANACVGEHGLLDAQETVALAAAHLSLTSEEVAICSTGLIGVELPMALLRSAVPNITLSQEGGYPFARAILTTDRRSKSAAVQLEIDGQAVTIGGCIKGSGMIHPNMATMLAFLTTDAAVEGAYLKLVLREVVEETFNMATIDGDGSTNDTVLLFANGEAGNAPLDATVGGAQSFRQALYALCNHLCREMVRDAEGASKIFSVEVQGARSQEDARLLARAVASSSLVKSAVHGNDPNWGRVIAAAGRSGAYIEEAKVNFYINDVAIMEGGTPIPFHKDSVIAIMSNPEVAFTLRLNLGEGTATAWGCELTEEYVTFNSAYTT</sequence>
<dbReference type="CDD" id="cd02152">
    <property type="entry name" value="OAT"/>
    <property type="match status" value="1"/>
</dbReference>
<evidence type="ECO:0000256" key="2">
    <source>
        <dbReference type="ARBA" id="ARBA00006774"/>
    </source>
</evidence>
<dbReference type="NCBIfam" id="TIGR00120">
    <property type="entry name" value="ArgJ"/>
    <property type="match status" value="1"/>
</dbReference>
<dbReference type="GO" id="GO:0004358">
    <property type="term" value="F:L-glutamate N-acetyltransferase activity, acting on acetyl-L-ornithine as donor"/>
    <property type="evidence" value="ECO:0007669"/>
    <property type="project" value="InterPro"/>
</dbReference>
<dbReference type="PANTHER" id="PTHR23100:SF0">
    <property type="entry name" value="ARGININE BIOSYNTHESIS BIFUNCTIONAL PROTEIN ARGJ, MITOCHONDRIAL"/>
    <property type="match status" value="1"/>
</dbReference>
<evidence type="ECO:0000256" key="5">
    <source>
        <dbReference type="ARBA" id="ARBA00022813"/>
    </source>
</evidence>
<evidence type="ECO:0000256" key="1">
    <source>
        <dbReference type="ARBA" id="ARBA00004496"/>
    </source>
</evidence>
<keyword evidence="4" id="KW-0808">Transferase</keyword>
<protein>
    <submittedName>
        <fullName evidence="7">Putative ArgJ family protein</fullName>
    </submittedName>
</protein>
<dbReference type="PANTHER" id="PTHR23100">
    <property type="entry name" value="ARGININE BIOSYNTHESIS BIFUNCTIONAL PROTEIN ARGJ"/>
    <property type="match status" value="1"/>
</dbReference>
<dbReference type="AlphaFoldDB" id="B3T9W5"/>
<dbReference type="NCBIfam" id="NF003802">
    <property type="entry name" value="PRK05388.1"/>
    <property type="match status" value="1"/>
</dbReference>
<evidence type="ECO:0000313" key="7">
    <source>
        <dbReference type="EMBL" id="ABZ09374.1"/>
    </source>
</evidence>
<name>B3T9W5_9ZZZZ</name>
<dbReference type="InterPro" id="IPR002813">
    <property type="entry name" value="Arg_biosynth_ArgJ"/>
</dbReference>
<dbReference type="InterPro" id="IPR042195">
    <property type="entry name" value="ArgJ_beta_C"/>
</dbReference>
<evidence type="ECO:0000256" key="3">
    <source>
        <dbReference type="ARBA" id="ARBA00022490"/>
    </source>
</evidence>
<dbReference type="EMBL" id="EU016649">
    <property type="protein sequence ID" value="ABZ09374.1"/>
    <property type="molecule type" value="Genomic_DNA"/>
</dbReference>
<dbReference type="GO" id="GO:0006592">
    <property type="term" value="P:ornithine biosynthetic process"/>
    <property type="evidence" value="ECO:0007669"/>
    <property type="project" value="TreeGrafter"/>
</dbReference>
<dbReference type="Pfam" id="PF01960">
    <property type="entry name" value="ArgJ"/>
    <property type="match status" value="1"/>
</dbReference>
<dbReference type="FunFam" id="3.10.20.340:FF:000003">
    <property type="entry name" value="Arginine biosynthesis bifunctional protein ArgJ"/>
    <property type="match status" value="1"/>
</dbReference>
<gene>
    <name evidence="7" type="ORF">ALOHA_HF4000APKG7H23ctg3g39</name>
</gene>
<dbReference type="SUPFAM" id="SSF56266">
    <property type="entry name" value="DmpA/ArgJ-like"/>
    <property type="match status" value="1"/>
</dbReference>
<organism evidence="7">
    <name type="scientific">uncultured marine microorganism HF4000_APKG7H23</name>
    <dbReference type="NCBI Taxonomy" id="455551"/>
    <lineage>
        <taxon>unclassified sequences</taxon>
        <taxon>environmental samples</taxon>
    </lineage>
</organism>
<comment type="subcellular location">
    <subcellularLocation>
        <location evidence="1">Cytoplasm</location>
    </subcellularLocation>
</comment>
<keyword evidence="5" id="KW-0068">Autocatalytic cleavage</keyword>
<reference evidence="7" key="1">
    <citation type="journal article" date="2008" name="ISME J.">
        <title>Genomic patterns of recombination, clonal divergence and environment in marine microbial populations.</title>
        <authorList>
            <person name="Konstantinidis K.T."/>
            <person name="Delong E.F."/>
        </authorList>
    </citation>
    <scope>NUCLEOTIDE SEQUENCE</scope>
</reference>
<evidence type="ECO:0000256" key="4">
    <source>
        <dbReference type="ARBA" id="ARBA00022679"/>
    </source>
</evidence>
<keyword evidence="6" id="KW-0012">Acyltransferase</keyword>
<evidence type="ECO:0000256" key="6">
    <source>
        <dbReference type="ARBA" id="ARBA00023315"/>
    </source>
</evidence>
<dbReference type="HAMAP" id="MF_01106">
    <property type="entry name" value="ArgJ"/>
    <property type="match status" value="1"/>
</dbReference>
<proteinExistence type="inferred from homology"/>
<dbReference type="InterPro" id="IPR016117">
    <property type="entry name" value="ArgJ-like_dom_sf"/>
</dbReference>
<accession>B3T9W5</accession>
<dbReference type="GO" id="GO:0006526">
    <property type="term" value="P:L-arginine biosynthetic process"/>
    <property type="evidence" value="ECO:0007669"/>
    <property type="project" value="InterPro"/>
</dbReference>
<dbReference type="PROSITE" id="PS51257">
    <property type="entry name" value="PROKAR_LIPOPROTEIN"/>
    <property type="match status" value="1"/>
</dbReference>
<comment type="similarity">
    <text evidence="2">Belongs to the ArgJ family.</text>
</comment>
<keyword evidence="3" id="KW-0963">Cytoplasm</keyword>